<dbReference type="EMBL" id="JPVP01000055">
    <property type="protein sequence ID" value="KGR85038.1"/>
    <property type="molecule type" value="Genomic_DNA"/>
</dbReference>
<keyword evidence="1" id="KW-0472">Membrane</keyword>
<gene>
    <name evidence="2" type="ORF">CD32_11360</name>
</gene>
<comment type="caution">
    <text evidence="2">The sequence shown here is derived from an EMBL/GenBank/DDBJ whole genome shotgun (WGS) entry which is preliminary data.</text>
</comment>
<accession>A0A0A3IQ93</accession>
<dbReference type="AlphaFoldDB" id="A0A0A3IQ93"/>
<reference evidence="2 3" key="1">
    <citation type="submission" date="2014-02" db="EMBL/GenBank/DDBJ databases">
        <title>Draft genome sequence of Lysinibacillus odysseyi NBRC 100172.</title>
        <authorList>
            <person name="Zhang F."/>
            <person name="Wang G."/>
            <person name="Zhang L."/>
        </authorList>
    </citation>
    <scope>NUCLEOTIDE SEQUENCE [LARGE SCALE GENOMIC DNA]</scope>
    <source>
        <strain evidence="2 3">NBRC 100172</strain>
    </source>
</reference>
<feature type="transmembrane region" description="Helical" evidence="1">
    <location>
        <begin position="36"/>
        <end position="57"/>
    </location>
</feature>
<name>A0A0A3IQ93_9BACI</name>
<evidence type="ECO:0000313" key="3">
    <source>
        <dbReference type="Proteomes" id="UP000030437"/>
    </source>
</evidence>
<organism evidence="2 3">
    <name type="scientific">Lysinibacillus odysseyi 34hs-1 = NBRC 100172</name>
    <dbReference type="NCBI Taxonomy" id="1220589"/>
    <lineage>
        <taxon>Bacteria</taxon>
        <taxon>Bacillati</taxon>
        <taxon>Bacillota</taxon>
        <taxon>Bacilli</taxon>
        <taxon>Bacillales</taxon>
        <taxon>Bacillaceae</taxon>
        <taxon>Lysinibacillus</taxon>
    </lineage>
</organism>
<feature type="transmembrane region" description="Helical" evidence="1">
    <location>
        <begin position="63"/>
        <end position="83"/>
    </location>
</feature>
<dbReference type="Proteomes" id="UP000030437">
    <property type="component" value="Unassembled WGS sequence"/>
</dbReference>
<keyword evidence="3" id="KW-1185">Reference proteome</keyword>
<protein>
    <submittedName>
        <fullName evidence="2">Uncharacterized protein</fullName>
    </submittedName>
</protein>
<proteinExistence type="predicted"/>
<evidence type="ECO:0000313" key="2">
    <source>
        <dbReference type="EMBL" id="KGR85038.1"/>
    </source>
</evidence>
<feature type="transmembrane region" description="Helical" evidence="1">
    <location>
        <begin position="6"/>
        <end position="24"/>
    </location>
</feature>
<keyword evidence="1" id="KW-0812">Transmembrane</keyword>
<evidence type="ECO:0000256" key="1">
    <source>
        <dbReference type="SAM" id="Phobius"/>
    </source>
</evidence>
<keyword evidence="1" id="KW-1133">Transmembrane helix</keyword>
<sequence length="93" mass="10648">MYITIFYMFILAVFISAIGGFLLYKMFLKFFQSPLSLIYIVGGILTLVISYPITKLLLFGGIWYFHLPVTGLALMLYILFLIMSNKTYGEAQP</sequence>
<dbReference type="STRING" id="1220589.CD32_11360"/>
<dbReference type="eggNOG" id="ENOG502ZRHV">
    <property type="taxonomic scope" value="Bacteria"/>
</dbReference>